<accession>A0A0C9U5G2</accession>
<proteinExistence type="predicted"/>
<dbReference type="Proteomes" id="UP000054279">
    <property type="component" value="Unassembled WGS sequence"/>
</dbReference>
<dbReference type="EMBL" id="KN837281">
    <property type="protein sequence ID" value="KIJ29499.1"/>
    <property type="molecule type" value="Genomic_DNA"/>
</dbReference>
<reference evidence="1 2" key="1">
    <citation type="submission" date="2014-06" db="EMBL/GenBank/DDBJ databases">
        <title>Evolutionary Origins and Diversification of the Mycorrhizal Mutualists.</title>
        <authorList>
            <consortium name="DOE Joint Genome Institute"/>
            <consortium name="Mycorrhizal Genomics Consortium"/>
            <person name="Kohler A."/>
            <person name="Kuo A."/>
            <person name="Nagy L.G."/>
            <person name="Floudas D."/>
            <person name="Copeland A."/>
            <person name="Barry K.W."/>
            <person name="Cichocki N."/>
            <person name="Veneault-Fourrey C."/>
            <person name="LaButti K."/>
            <person name="Lindquist E.A."/>
            <person name="Lipzen A."/>
            <person name="Lundell T."/>
            <person name="Morin E."/>
            <person name="Murat C."/>
            <person name="Riley R."/>
            <person name="Ohm R."/>
            <person name="Sun H."/>
            <person name="Tunlid A."/>
            <person name="Henrissat B."/>
            <person name="Grigoriev I.V."/>
            <person name="Hibbett D.S."/>
            <person name="Martin F."/>
        </authorList>
    </citation>
    <scope>NUCLEOTIDE SEQUENCE [LARGE SCALE GENOMIC DNA]</scope>
    <source>
        <strain evidence="1 2">SS14</strain>
    </source>
</reference>
<feature type="non-terminal residue" evidence="1">
    <location>
        <position position="1"/>
    </location>
</feature>
<evidence type="ECO:0000313" key="1">
    <source>
        <dbReference type="EMBL" id="KIJ29499.1"/>
    </source>
</evidence>
<dbReference type="HOGENOM" id="CLU_2856108_0_0_1"/>
<feature type="non-terminal residue" evidence="1">
    <location>
        <position position="65"/>
    </location>
</feature>
<name>A0A0C9U5G2_SPHS4</name>
<gene>
    <name evidence="1" type="ORF">M422DRAFT_86779</name>
</gene>
<sequence>DGTCILIDNIQNGVDAFSLPSAQHIAIFHAPLSIHKLRHIAINEDSSIVIHGSDKGTVYIHDFNT</sequence>
<keyword evidence="2" id="KW-1185">Reference proteome</keyword>
<evidence type="ECO:0000313" key="2">
    <source>
        <dbReference type="Proteomes" id="UP000054279"/>
    </source>
</evidence>
<dbReference type="OrthoDB" id="3238562at2759"/>
<dbReference type="AlphaFoldDB" id="A0A0C9U5G2"/>
<protein>
    <submittedName>
        <fullName evidence="1">Uncharacterized protein</fullName>
    </submittedName>
</protein>
<organism evidence="1 2">
    <name type="scientific">Sphaerobolus stellatus (strain SS14)</name>
    <dbReference type="NCBI Taxonomy" id="990650"/>
    <lineage>
        <taxon>Eukaryota</taxon>
        <taxon>Fungi</taxon>
        <taxon>Dikarya</taxon>
        <taxon>Basidiomycota</taxon>
        <taxon>Agaricomycotina</taxon>
        <taxon>Agaricomycetes</taxon>
        <taxon>Phallomycetidae</taxon>
        <taxon>Geastrales</taxon>
        <taxon>Sphaerobolaceae</taxon>
        <taxon>Sphaerobolus</taxon>
    </lineage>
</organism>